<dbReference type="PROSITE" id="PS01298">
    <property type="entry name" value="DAPB"/>
    <property type="match status" value="1"/>
</dbReference>
<comment type="similarity">
    <text evidence="2 14">Belongs to the DapB family.</text>
</comment>
<dbReference type="FunFam" id="3.40.50.720:FF:000048">
    <property type="entry name" value="4-hydroxy-tetrahydrodipicolinate reductase"/>
    <property type="match status" value="1"/>
</dbReference>
<evidence type="ECO:0000256" key="4">
    <source>
        <dbReference type="ARBA" id="ARBA00022605"/>
    </source>
</evidence>
<comment type="catalytic activity">
    <reaction evidence="13 14">
        <text>(S)-2,3,4,5-tetrahydrodipicolinate + NAD(+) + H2O = (2S,4S)-4-hydroxy-2,3,4,5-tetrahydrodipicolinate + NADH + H(+)</text>
        <dbReference type="Rhea" id="RHEA:35323"/>
        <dbReference type="ChEBI" id="CHEBI:15377"/>
        <dbReference type="ChEBI" id="CHEBI:15378"/>
        <dbReference type="ChEBI" id="CHEBI:16845"/>
        <dbReference type="ChEBI" id="CHEBI:57540"/>
        <dbReference type="ChEBI" id="CHEBI:57945"/>
        <dbReference type="ChEBI" id="CHEBI:67139"/>
        <dbReference type="EC" id="1.17.1.8"/>
    </reaction>
</comment>
<dbReference type="EMBL" id="SGXC01000003">
    <property type="protein sequence ID" value="RZS78744.1"/>
    <property type="molecule type" value="Genomic_DNA"/>
</dbReference>
<feature type="active site" description="Proton donor" evidence="14">
    <location>
        <position position="156"/>
    </location>
</feature>
<feature type="binding site" evidence="14">
    <location>
        <position position="153"/>
    </location>
    <ligand>
        <name>(S)-2,3,4,5-tetrahydrodipicolinate</name>
        <dbReference type="ChEBI" id="CHEBI:16845"/>
    </ligand>
</feature>
<feature type="binding site" evidence="14">
    <location>
        <begin position="95"/>
        <end position="97"/>
    </location>
    <ligand>
        <name>NAD(+)</name>
        <dbReference type="ChEBI" id="CHEBI:57540"/>
    </ligand>
</feature>
<dbReference type="EC" id="1.17.1.8" evidence="11 14"/>
<dbReference type="InterPro" id="IPR000846">
    <property type="entry name" value="DapB_N"/>
</dbReference>
<comment type="function">
    <text evidence="14">Catalyzes the conversion of 4-hydroxy-tetrahydrodipicolinate (HTPA) to tetrahydrodipicolinate.</text>
</comment>
<dbReference type="PANTHER" id="PTHR20836">
    <property type="entry name" value="DIHYDRODIPICOLINATE REDUCTASE"/>
    <property type="match status" value="1"/>
</dbReference>
<evidence type="ECO:0000259" key="16">
    <source>
        <dbReference type="Pfam" id="PF05173"/>
    </source>
</evidence>
<keyword evidence="9 14" id="KW-0457">Lysine biosynthesis</keyword>
<dbReference type="HAMAP" id="MF_00102">
    <property type="entry name" value="DapB"/>
    <property type="match status" value="1"/>
</dbReference>
<evidence type="ECO:0000256" key="13">
    <source>
        <dbReference type="ARBA" id="ARBA00049396"/>
    </source>
</evidence>
<keyword evidence="7 14" id="KW-0560">Oxidoreductase</keyword>
<comment type="catalytic activity">
    <reaction evidence="12 14">
        <text>(S)-2,3,4,5-tetrahydrodipicolinate + NADP(+) + H2O = (2S,4S)-4-hydroxy-2,3,4,5-tetrahydrodipicolinate + NADPH + H(+)</text>
        <dbReference type="Rhea" id="RHEA:35331"/>
        <dbReference type="ChEBI" id="CHEBI:15377"/>
        <dbReference type="ChEBI" id="CHEBI:15378"/>
        <dbReference type="ChEBI" id="CHEBI:16845"/>
        <dbReference type="ChEBI" id="CHEBI:57783"/>
        <dbReference type="ChEBI" id="CHEBI:58349"/>
        <dbReference type="ChEBI" id="CHEBI:67139"/>
        <dbReference type="EC" id="1.17.1.8"/>
    </reaction>
</comment>
<comment type="subcellular location">
    <subcellularLocation>
        <location evidence="1 14">Cytoplasm</location>
    </subcellularLocation>
</comment>
<dbReference type="Proteomes" id="UP000292445">
    <property type="component" value="Unassembled WGS sequence"/>
</dbReference>
<comment type="caution">
    <text evidence="14">Was originally thought to be a dihydrodipicolinate reductase (DHDPR), catalyzing the conversion of dihydrodipicolinate to tetrahydrodipicolinate. However, it was shown in E.coli that the substrate of the enzymatic reaction is not dihydrodipicolinate (DHDP) but in fact (2S,4S)-4-hydroxy-2,3,4,5-tetrahydrodipicolinic acid (HTPA), the product released by the DapA-catalyzed reaction.</text>
</comment>
<dbReference type="Gene3D" id="3.30.360.10">
    <property type="entry name" value="Dihydrodipicolinate Reductase, domain 2"/>
    <property type="match status" value="1"/>
</dbReference>
<feature type="binding site" evidence="14">
    <location>
        <begin position="162"/>
        <end position="163"/>
    </location>
    <ligand>
        <name>(S)-2,3,4,5-tetrahydrodipicolinate</name>
        <dbReference type="ChEBI" id="CHEBI:16845"/>
    </ligand>
</feature>
<evidence type="ECO:0000256" key="1">
    <source>
        <dbReference type="ARBA" id="ARBA00004496"/>
    </source>
</evidence>
<dbReference type="GO" id="GO:0019877">
    <property type="term" value="P:diaminopimelate biosynthetic process"/>
    <property type="evidence" value="ECO:0007669"/>
    <property type="project" value="UniProtKB-UniRule"/>
</dbReference>
<comment type="caution">
    <text evidence="17">The sequence shown here is derived from an EMBL/GenBank/DDBJ whole genome shotgun (WGS) entry which is preliminary data.</text>
</comment>
<reference evidence="17 18" key="1">
    <citation type="submission" date="2019-02" db="EMBL/GenBank/DDBJ databases">
        <title>Genomic Encyclopedia of Type Strains, Phase IV (KMG-IV): sequencing the most valuable type-strain genomes for metagenomic binning, comparative biology and taxonomic classification.</title>
        <authorList>
            <person name="Goeker M."/>
        </authorList>
    </citation>
    <scope>NUCLEOTIDE SEQUENCE [LARGE SCALE GENOMIC DNA]</scope>
    <source>
        <strain evidence="17 18">K24</strain>
    </source>
</reference>
<evidence type="ECO:0000259" key="15">
    <source>
        <dbReference type="Pfam" id="PF01113"/>
    </source>
</evidence>
<dbReference type="InterPro" id="IPR036291">
    <property type="entry name" value="NAD(P)-bd_dom_sf"/>
</dbReference>
<feature type="binding site" evidence="14">
    <location>
        <begin position="7"/>
        <end position="12"/>
    </location>
    <ligand>
        <name>NAD(+)</name>
        <dbReference type="ChEBI" id="CHEBI:57540"/>
    </ligand>
</feature>
<dbReference type="GO" id="GO:0009089">
    <property type="term" value="P:lysine biosynthetic process via diaminopimelate"/>
    <property type="evidence" value="ECO:0007669"/>
    <property type="project" value="UniProtKB-UniRule"/>
</dbReference>
<evidence type="ECO:0000313" key="18">
    <source>
        <dbReference type="Proteomes" id="UP000292445"/>
    </source>
</evidence>
<dbReference type="UniPathway" id="UPA00034">
    <property type="reaction ID" value="UER00018"/>
</dbReference>
<dbReference type="NCBIfam" id="TIGR00036">
    <property type="entry name" value="dapB"/>
    <property type="match status" value="1"/>
</dbReference>
<evidence type="ECO:0000256" key="5">
    <source>
        <dbReference type="ARBA" id="ARBA00022857"/>
    </source>
</evidence>
<organism evidence="17 18">
    <name type="scientific">Pigmentiphaga kullae</name>
    <dbReference type="NCBI Taxonomy" id="151784"/>
    <lineage>
        <taxon>Bacteria</taxon>
        <taxon>Pseudomonadati</taxon>
        <taxon>Pseudomonadota</taxon>
        <taxon>Betaproteobacteria</taxon>
        <taxon>Burkholderiales</taxon>
        <taxon>Alcaligenaceae</taxon>
        <taxon>Pigmentiphaga</taxon>
    </lineage>
</organism>
<dbReference type="RefSeq" id="WP_130361693.1">
    <property type="nucleotide sequence ID" value="NZ_SGXC01000003.1"/>
</dbReference>
<evidence type="ECO:0000256" key="3">
    <source>
        <dbReference type="ARBA" id="ARBA00022490"/>
    </source>
</evidence>
<evidence type="ECO:0000256" key="9">
    <source>
        <dbReference type="ARBA" id="ARBA00023154"/>
    </source>
</evidence>
<dbReference type="FunFam" id="3.30.360.10:FF:000004">
    <property type="entry name" value="4-hydroxy-tetrahydrodipicolinate reductase"/>
    <property type="match status" value="1"/>
</dbReference>
<feature type="domain" description="Dihydrodipicolinate reductase C-terminal" evidence="16">
    <location>
        <begin position="125"/>
        <end position="261"/>
    </location>
</feature>
<comment type="pathway">
    <text evidence="10 14">Amino-acid biosynthesis; L-lysine biosynthesis via DAP pathway; (S)-tetrahydrodipicolinate from L-aspartate: step 4/4.</text>
</comment>
<dbReference type="GO" id="GO:0016726">
    <property type="term" value="F:oxidoreductase activity, acting on CH or CH2 groups, NAD or NADP as acceptor"/>
    <property type="evidence" value="ECO:0007669"/>
    <property type="project" value="UniProtKB-UniRule"/>
</dbReference>
<feature type="binding site" evidence="14">
    <location>
        <position position="33"/>
    </location>
    <ligand>
        <name>NAD(+)</name>
        <dbReference type="ChEBI" id="CHEBI:57540"/>
    </ligand>
</feature>
<dbReference type="GO" id="GO:0050661">
    <property type="term" value="F:NADP binding"/>
    <property type="evidence" value="ECO:0007669"/>
    <property type="project" value="UniProtKB-UniRule"/>
</dbReference>
<keyword evidence="6 14" id="KW-0220">Diaminopimelate biosynthesis</keyword>
<evidence type="ECO:0000256" key="10">
    <source>
        <dbReference type="ARBA" id="ARBA00037922"/>
    </source>
</evidence>
<protein>
    <recommendedName>
        <fullName evidence="11 14">4-hydroxy-tetrahydrodipicolinate reductase</fullName>
        <shortName evidence="14">HTPA reductase</shortName>
        <ecNumber evidence="11 14">1.17.1.8</ecNumber>
    </recommendedName>
</protein>
<evidence type="ECO:0000256" key="14">
    <source>
        <dbReference type="HAMAP-Rule" id="MF_00102"/>
    </source>
</evidence>
<dbReference type="SUPFAM" id="SSF51735">
    <property type="entry name" value="NAD(P)-binding Rossmann-fold domains"/>
    <property type="match status" value="1"/>
</dbReference>
<evidence type="ECO:0000256" key="7">
    <source>
        <dbReference type="ARBA" id="ARBA00023002"/>
    </source>
</evidence>
<keyword evidence="4 14" id="KW-0028">Amino-acid biosynthesis</keyword>
<dbReference type="GO" id="GO:0005829">
    <property type="term" value="C:cytosol"/>
    <property type="evidence" value="ECO:0007669"/>
    <property type="project" value="TreeGrafter"/>
</dbReference>
<evidence type="ECO:0000256" key="11">
    <source>
        <dbReference type="ARBA" id="ARBA00038983"/>
    </source>
</evidence>
<dbReference type="Pfam" id="PF01113">
    <property type="entry name" value="DapB_N"/>
    <property type="match status" value="1"/>
</dbReference>
<dbReference type="PIRSF" id="PIRSF000161">
    <property type="entry name" value="DHPR"/>
    <property type="match status" value="1"/>
</dbReference>
<evidence type="ECO:0000256" key="8">
    <source>
        <dbReference type="ARBA" id="ARBA00023027"/>
    </source>
</evidence>
<name>A0A4Q7N9Q6_9BURK</name>
<evidence type="ECO:0000256" key="2">
    <source>
        <dbReference type="ARBA" id="ARBA00006642"/>
    </source>
</evidence>
<proteinExistence type="inferred from homology"/>
<feature type="domain" description="Dihydrodipicolinate reductase N-terminal" evidence="15">
    <location>
        <begin position="1"/>
        <end position="122"/>
    </location>
</feature>
<evidence type="ECO:0000256" key="6">
    <source>
        <dbReference type="ARBA" id="ARBA00022915"/>
    </source>
</evidence>
<keyword evidence="3 14" id="KW-0963">Cytoplasm</keyword>
<dbReference type="GO" id="GO:0008839">
    <property type="term" value="F:4-hydroxy-tetrahydrodipicolinate reductase"/>
    <property type="evidence" value="ECO:0007669"/>
    <property type="project" value="UniProtKB-UniRule"/>
</dbReference>
<dbReference type="InterPro" id="IPR023940">
    <property type="entry name" value="DHDPR_bac"/>
</dbReference>
<dbReference type="AlphaFoldDB" id="A0A4Q7N9Q6"/>
<dbReference type="SUPFAM" id="SSF55347">
    <property type="entry name" value="Glyceraldehyde-3-phosphate dehydrogenase-like, C-terminal domain"/>
    <property type="match status" value="1"/>
</dbReference>
<sequence length="269" mass="28567">MRIAIAGATGRMGHMLIEAVLAAPDLELAVALDRAGSPAIGHDAAEFLGKQSKVMITDDLDALAQADCLIDFTRPEATLAHLEACRRHGVKLVIGTTGFDEAGKAAIAAAADKVGVVFAPNMSVGVNVTLKLLDIAARILKEDYDVEVFEVHHKHKVDAPSGTALKMGETVAQAWGKPLSEVAEWARHGDTGARKHGTIGFSSARGGDVVGDHTVFFCGPGERIEVTHRSNSRVNYAEGSLRAARYLADKPAGLYDMQDVLNLRPAPTR</sequence>
<keyword evidence="8 14" id="KW-0520">NAD</keyword>
<dbReference type="PANTHER" id="PTHR20836:SF0">
    <property type="entry name" value="4-HYDROXY-TETRAHYDRODIPICOLINATE REDUCTASE 1, CHLOROPLASTIC-RELATED"/>
    <property type="match status" value="1"/>
</dbReference>
<accession>A0A4Q7N9Q6</accession>
<dbReference type="InterPro" id="IPR022663">
    <property type="entry name" value="DapB_C"/>
</dbReference>
<evidence type="ECO:0000256" key="12">
    <source>
        <dbReference type="ARBA" id="ARBA00049080"/>
    </source>
</evidence>
<dbReference type="CDD" id="cd02274">
    <property type="entry name" value="DHDPR_N"/>
    <property type="match status" value="1"/>
</dbReference>
<dbReference type="Gene3D" id="3.40.50.720">
    <property type="entry name" value="NAD(P)-binding Rossmann-like Domain"/>
    <property type="match status" value="1"/>
</dbReference>
<dbReference type="Pfam" id="PF05173">
    <property type="entry name" value="DapB_C"/>
    <property type="match status" value="1"/>
</dbReference>
<evidence type="ECO:0000313" key="17">
    <source>
        <dbReference type="EMBL" id="RZS78744.1"/>
    </source>
</evidence>
<keyword evidence="5 14" id="KW-0521">NADP</keyword>
<feature type="binding site" evidence="14">
    <location>
        <begin position="119"/>
        <end position="122"/>
    </location>
    <ligand>
        <name>NAD(+)</name>
        <dbReference type="ChEBI" id="CHEBI:57540"/>
    </ligand>
</feature>
<comment type="subunit">
    <text evidence="14">Homotetramer.</text>
</comment>
<dbReference type="InterPro" id="IPR022664">
    <property type="entry name" value="DapB_N_CS"/>
</dbReference>
<dbReference type="OrthoDB" id="9790352at2"/>
<feature type="binding site" evidence="14">
    <location>
        <position position="34"/>
    </location>
    <ligand>
        <name>NADP(+)</name>
        <dbReference type="ChEBI" id="CHEBI:58349"/>
    </ligand>
</feature>
<dbReference type="GO" id="GO:0051287">
    <property type="term" value="F:NAD binding"/>
    <property type="evidence" value="ECO:0007669"/>
    <property type="project" value="UniProtKB-UniRule"/>
</dbReference>
<feature type="active site" description="Proton donor/acceptor" evidence="14">
    <location>
        <position position="152"/>
    </location>
</feature>
<keyword evidence="18" id="KW-1185">Reference proteome</keyword>
<gene>
    <name evidence="14" type="primary">dapB</name>
    <name evidence="17" type="ORF">EV675_5401</name>
</gene>